<dbReference type="InterPro" id="IPR009057">
    <property type="entry name" value="Homeodomain-like_sf"/>
</dbReference>
<protein>
    <submittedName>
        <fullName evidence="1">DUF433 domain-containing protein</fullName>
    </submittedName>
</protein>
<name>A0A6M0RTX5_9CYAN</name>
<organism evidence="1 2">
    <name type="scientific">Adonisia turfae CCMR0081</name>
    <dbReference type="NCBI Taxonomy" id="2292702"/>
    <lineage>
        <taxon>Bacteria</taxon>
        <taxon>Bacillati</taxon>
        <taxon>Cyanobacteriota</taxon>
        <taxon>Adonisia</taxon>
        <taxon>Adonisia turfae</taxon>
    </lineage>
</organism>
<accession>A0A6M0RTX5</accession>
<keyword evidence="2" id="KW-1185">Reference proteome</keyword>
<dbReference type="AlphaFoldDB" id="A0A6M0RTX5"/>
<dbReference type="PANTHER" id="PTHR34849:SF4">
    <property type="entry name" value="SLR1209 PROTEIN"/>
    <property type="match status" value="1"/>
</dbReference>
<dbReference type="SUPFAM" id="SSF46689">
    <property type="entry name" value="Homeodomain-like"/>
    <property type="match status" value="1"/>
</dbReference>
<comment type="caution">
    <text evidence="1">The sequence shown here is derived from an EMBL/GenBank/DDBJ whole genome shotgun (WGS) entry which is preliminary data.</text>
</comment>
<dbReference type="InterPro" id="IPR007367">
    <property type="entry name" value="DUF433"/>
</dbReference>
<dbReference type="RefSeq" id="WP_006514026.1">
    <property type="nucleotide sequence ID" value="NZ_QXHD01000004.1"/>
</dbReference>
<dbReference type="Pfam" id="PF04255">
    <property type="entry name" value="DUF433"/>
    <property type="match status" value="1"/>
</dbReference>
<reference evidence="1 2" key="1">
    <citation type="journal article" date="2020" name="Microb. Ecol.">
        <title>Ecogenomics of the Marine Benthic Filamentous Cyanobacterium Adonisia.</title>
        <authorList>
            <person name="Walter J.M."/>
            <person name="Coutinho F.H."/>
            <person name="Leomil L."/>
            <person name="Hargreaves P.I."/>
            <person name="Campeao M.E."/>
            <person name="Vieira V.V."/>
            <person name="Silva B.S."/>
            <person name="Fistarol G.O."/>
            <person name="Salomon P.S."/>
            <person name="Sawabe T."/>
            <person name="Mino S."/>
            <person name="Hosokawa M."/>
            <person name="Miyashita H."/>
            <person name="Maruyama F."/>
            <person name="van Verk M.C."/>
            <person name="Dutilh B.E."/>
            <person name="Thompson C.C."/>
            <person name="Thompson F.L."/>
        </authorList>
    </citation>
    <scope>NUCLEOTIDE SEQUENCE [LARGE SCALE GENOMIC DNA]</scope>
    <source>
        <strain evidence="1 2">CCMR0081</strain>
    </source>
</reference>
<evidence type="ECO:0000313" key="1">
    <source>
        <dbReference type="EMBL" id="NEZ59223.1"/>
    </source>
</evidence>
<evidence type="ECO:0000313" key="2">
    <source>
        <dbReference type="Proteomes" id="UP000481033"/>
    </source>
</evidence>
<dbReference type="Gene3D" id="1.10.10.10">
    <property type="entry name" value="Winged helix-like DNA-binding domain superfamily/Winged helix DNA-binding domain"/>
    <property type="match status" value="1"/>
</dbReference>
<dbReference type="Proteomes" id="UP000481033">
    <property type="component" value="Unassembled WGS sequence"/>
</dbReference>
<dbReference type="EMBL" id="QXHD01000004">
    <property type="protein sequence ID" value="NEZ59223.1"/>
    <property type="molecule type" value="Genomic_DNA"/>
</dbReference>
<sequence>MTLQQLQPQLLALSPDEKAQAINLLVASLTNSWPGIKKTTGVMGGDACIRQTRIPVWLLVSLRNQGATEAYLLEDYPGLTATDLANAWLYATAHIDEITAAIQRQAAA</sequence>
<dbReference type="PANTHER" id="PTHR34849">
    <property type="entry name" value="SSL5025 PROTEIN"/>
    <property type="match status" value="1"/>
</dbReference>
<proteinExistence type="predicted"/>
<gene>
    <name evidence="1" type="ORF">DXZ20_26980</name>
</gene>
<dbReference type="InterPro" id="IPR036388">
    <property type="entry name" value="WH-like_DNA-bd_sf"/>
</dbReference>